<evidence type="ECO:0000313" key="3">
    <source>
        <dbReference type="Proteomes" id="UP001341135"/>
    </source>
</evidence>
<name>A0ABN6ZSS5_9CREN</name>
<keyword evidence="3" id="KW-1185">Reference proteome</keyword>
<evidence type="ECO:0000313" key="2">
    <source>
        <dbReference type="EMBL" id="BES81623.1"/>
    </source>
</evidence>
<dbReference type="Proteomes" id="UP001341135">
    <property type="component" value="Chromosome"/>
</dbReference>
<sequence>MECCVLPGSWIVAHMYTAYLVFAAVIALMLGLWVYARRRVKSKEAVDIVMASTVVPMILLFASLGPLCWRGDYGVVLDGHTLRIRFYEDRTVSLDICNTSVSLVPLEKAREMVTLRVNGVDDPLGGVHAGYYRLASGQGEAMVLVAGGTEEAMVMTGDGKTVIIGLPCIDECFQEITRLKEEICRGTQG</sequence>
<feature type="transmembrane region" description="Helical" evidence="1">
    <location>
        <begin position="48"/>
        <end position="67"/>
    </location>
</feature>
<evidence type="ECO:0008006" key="4">
    <source>
        <dbReference type="Google" id="ProtNLM"/>
    </source>
</evidence>
<dbReference type="EMBL" id="AP028907">
    <property type="protein sequence ID" value="BES81623.1"/>
    <property type="molecule type" value="Genomic_DNA"/>
</dbReference>
<organism evidence="2 3">
    <name type="scientific">Pyrodictium abyssi</name>
    <dbReference type="NCBI Taxonomy" id="54256"/>
    <lineage>
        <taxon>Archaea</taxon>
        <taxon>Thermoproteota</taxon>
        <taxon>Thermoprotei</taxon>
        <taxon>Desulfurococcales</taxon>
        <taxon>Pyrodictiaceae</taxon>
        <taxon>Pyrodictium</taxon>
    </lineage>
</organism>
<feature type="transmembrane region" description="Helical" evidence="1">
    <location>
        <begin position="16"/>
        <end position="36"/>
    </location>
</feature>
<keyword evidence="1" id="KW-0472">Membrane</keyword>
<evidence type="ECO:0000256" key="1">
    <source>
        <dbReference type="SAM" id="Phobius"/>
    </source>
</evidence>
<accession>A0ABN6ZSS5</accession>
<dbReference type="RefSeq" id="WP_338252862.1">
    <property type="nucleotide sequence ID" value="NZ_AP028907.1"/>
</dbReference>
<gene>
    <name evidence="2" type="ORF">PABY_11900</name>
</gene>
<keyword evidence="1" id="KW-1133">Transmembrane helix</keyword>
<reference evidence="2 3" key="1">
    <citation type="submission" date="2023-09" db="EMBL/GenBank/DDBJ databases">
        <title>Pyrofollis japonicus gen. nov. sp. nov., a novel member of the family Pyrodictiaceae isolated from the Iheya North hydrothermal field.</title>
        <authorList>
            <person name="Miyazaki U."/>
            <person name="Sanari M."/>
            <person name="Tame A."/>
            <person name="Kitajima M."/>
            <person name="Okamoto A."/>
            <person name="Sawayama S."/>
            <person name="Miyazaki J."/>
            <person name="Takai K."/>
            <person name="Nakagawa S."/>
        </authorList>
    </citation>
    <scope>NUCLEOTIDE SEQUENCE [LARGE SCALE GENOMIC DNA]</scope>
    <source>
        <strain evidence="2 3">AV2</strain>
    </source>
</reference>
<keyword evidence="1" id="KW-0812">Transmembrane</keyword>
<protein>
    <recommendedName>
        <fullName evidence="4">Bacterial Pleckstrin homology domain-containing protein</fullName>
    </recommendedName>
</protein>
<dbReference type="GeneID" id="89289208"/>
<proteinExistence type="predicted"/>